<keyword evidence="2" id="KW-0812">Transmembrane</keyword>
<organism evidence="3 4">
    <name type="scientific">Neokomagataea anthophila</name>
    <dbReference type="NCBI Taxonomy" id="2826925"/>
    <lineage>
        <taxon>Bacteria</taxon>
        <taxon>Pseudomonadati</taxon>
        <taxon>Pseudomonadota</taxon>
        <taxon>Alphaproteobacteria</taxon>
        <taxon>Acetobacterales</taxon>
        <taxon>Acetobacteraceae</taxon>
        <taxon>Neokomagataea</taxon>
    </lineage>
</organism>
<feature type="compositionally biased region" description="Basic and acidic residues" evidence="1">
    <location>
        <begin position="108"/>
        <end position="120"/>
    </location>
</feature>
<evidence type="ECO:0000313" key="3">
    <source>
        <dbReference type="EMBL" id="MBR0559094.1"/>
    </source>
</evidence>
<keyword evidence="4" id="KW-1185">Reference proteome</keyword>
<protein>
    <recommendedName>
        <fullName evidence="5">LapA family protein</fullName>
    </recommendedName>
</protein>
<feature type="transmembrane region" description="Helical" evidence="2">
    <location>
        <begin position="12"/>
        <end position="34"/>
    </location>
</feature>
<sequence length="126" mass="14225">MFDLTWLPDWLLVFAGLFIALGLIVFLLMPFTVLAMRVRIARLEAEVRTLQGEAHASVLTAIGRERQPVVMNGWHTSQGQSAVSDMPWGCSDKNVEAVVEQRSAPRKNMSDVRSRAEPRLRWPPPK</sequence>
<dbReference type="Proteomes" id="UP000677812">
    <property type="component" value="Unassembled WGS sequence"/>
</dbReference>
<reference evidence="3 4" key="1">
    <citation type="submission" date="2021-04" db="EMBL/GenBank/DDBJ databases">
        <title>The complete genome sequence of Neokomagataea sp. TBRC 2177.</title>
        <authorList>
            <person name="Charoenyingcharoen P."/>
            <person name="Yukphan P."/>
        </authorList>
    </citation>
    <scope>NUCLEOTIDE SEQUENCE [LARGE SCALE GENOMIC DNA]</scope>
    <source>
        <strain evidence="3 4">TBRC 2177</strain>
    </source>
</reference>
<evidence type="ECO:0000313" key="4">
    <source>
        <dbReference type="Proteomes" id="UP000677812"/>
    </source>
</evidence>
<keyword evidence="2" id="KW-1133">Transmembrane helix</keyword>
<dbReference type="RefSeq" id="WP_211680659.1">
    <property type="nucleotide sequence ID" value="NZ_JAGRQH010000002.1"/>
</dbReference>
<gene>
    <name evidence="3" type="ORF">KB213_03335</name>
</gene>
<proteinExistence type="predicted"/>
<evidence type="ECO:0008006" key="5">
    <source>
        <dbReference type="Google" id="ProtNLM"/>
    </source>
</evidence>
<name>A0ABS5E5A6_9PROT</name>
<keyword evidence="2" id="KW-0472">Membrane</keyword>
<accession>A0ABS5E5A6</accession>
<evidence type="ECO:0000256" key="1">
    <source>
        <dbReference type="SAM" id="MobiDB-lite"/>
    </source>
</evidence>
<comment type="caution">
    <text evidence="3">The sequence shown here is derived from an EMBL/GenBank/DDBJ whole genome shotgun (WGS) entry which is preliminary data.</text>
</comment>
<feature type="region of interest" description="Disordered" evidence="1">
    <location>
        <begin position="99"/>
        <end position="126"/>
    </location>
</feature>
<evidence type="ECO:0000256" key="2">
    <source>
        <dbReference type="SAM" id="Phobius"/>
    </source>
</evidence>
<dbReference type="EMBL" id="JAGRQH010000002">
    <property type="protein sequence ID" value="MBR0559094.1"/>
    <property type="molecule type" value="Genomic_DNA"/>
</dbReference>